<reference evidence="3" key="1">
    <citation type="submission" date="2017-01" db="EMBL/GenBank/DDBJ databases">
        <authorList>
            <person name="Mah S.A."/>
            <person name="Swanson W.J."/>
            <person name="Moy G.W."/>
            <person name="Vacquier V.D."/>
        </authorList>
    </citation>
    <scope>NUCLEOTIDE SEQUENCE [LARGE SCALE GENOMIC DNA]</scope>
    <source>
        <strain evidence="3">124861</strain>
    </source>
</reference>
<dbReference type="STRING" id="1931275.BV914_04500"/>
<keyword evidence="1" id="KW-0472">Membrane</keyword>
<gene>
    <name evidence="2" type="ORF">BV912_03560</name>
</gene>
<proteinExistence type="predicted"/>
<organism evidence="2 3">
    <name type="scientific">Neisseria dumasiana</name>
    <dbReference type="NCBI Taxonomy" id="1931275"/>
    <lineage>
        <taxon>Bacteria</taxon>
        <taxon>Pseudomonadati</taxon>
        <taxon>Pseudomonadota</taxon>
        <taxon>Betaproteobacteria</taxon>
        <taxon>Neisseriales</taxon>
        <taxon>Neisseriaceae</taxon>
        <taxon>Neisseria</taxon>
    </lineage>
</organism>
<evidence type="ECO:0000256" key="1">
    <source>
        <dbReference type="SAM" id="Phobius"/>
    </source>
</evidence>
<evidence type="ECO:0000313" key="2">
    <source>
        <dbReference type="EMBL" id="OSI23942.1"/>
    </source>
</evidence>
<dbReference type="Proteomes" id="UP000193303">
    <property type="component" value="Unassembled WGS sequence"/>
</dbReference>
<protein>
    <recommendedName>
        <fullName evidence="4">Prepilin-type N-terminal cleavage/methylation domain-containing protein</fullName>
    </recommendedName>
</protein>
<sequence length="313" mass="33997">MKMHLSSSHIAGKHSQQGFSLIEFAVASILSLLVLVAVSTGYFTARTLNTAADTRLKFQQDLRNAANMVVRDARMAGGFGCFSLIGEKDGKVIHDRNTSTSGSEAFKLENNPSNLMPVRAIARSNFRPAGFSASSDALIFMYGSGSGRIGSIDRGVSNNQPLIFSSCNTLVRPANDTIPSDESALKTTLGVSDLQLSEIMVMNYTVNAYVTGSINGQSGLFRFQLSGNDWSSPQLLIKDVTGANFRYTYVNNCPEEILPKDKTKFERFEYSPNLTRMPALIQMNLSGGAQDQNQIYTINASVRGGNSCANRTL</sequence>
<name>A0A1X3DJU7_9NEIS</name>
<dbReference type="EMBL" id="MTAB01000005">
    <property type="protein sequence ID" value="OSI23942.1"/>
    <property type="molecule type" value="Genomic_DNA"/>
</dbReference>
<comment type="caution">
    <text evidence="2">The sequence shown here is derived from an EMBL/GenBank/DDBJ whole genome shotgun (WGS) entry which is preliminary data.</text>
</comment>
<dbReference type="AlphaFoldDB" id="A0A1X3DJU7"/>
<evidence type="ECO:0008006" key="4">
    <source>
        <dbReference type="Google" id="ProtNLM"/>
    </source>
</evidence>
<feature type="transmembrane region" description="Helical" evidence="1">
    <location>
        <begin position="21"/>
        <end position="43"/>
    </location>
</feature>
<dbReference type="InterPro" id="IPR012902">
    <property type="entry name" value="N_methyl_site"/>
</dbReference>
<dbReference type="RefSeq" id="WP_244895078.1">
    <property type="nucleotide sequence ID" value="NZ_MTAB01000005.1"/>
</dbReference>
<evidence type="ECO:0000313" key="3">
    <source>
        <dbReference type="Proteomes" id="UP000193303"/>
    </source>
</evidence>
<accession>A0A1X3DJU7</accession>
<dbReference type="PROSITE" id="PS00409">
    <property type="entry name" value="PROKAR_NTER_METHYL"/>
    <property type="match status" value="1"/>
</dbReference>
<keyword evidence="1" id="KW-0812">Transmembrane</keyword>
<keyword evidence="1" id="KW-1133">Transmembrane helix</keyword>